<dbReference type="CDD" id="cd00293">
    <property type="entry name" value="USP-like"/>
    <property type="match status" value="1"/>
</dbReference>
<comment type="similarity">
    <text evidence="1">Belongs to the universal stress protein A family.</text>
</comment>
<protein>
    <submittedName>
        <fullName evidence="3">Universal stress protein</fullName>
    </submittedName>
</protein>
<dbReference type="PRINTS" id="PR01438">
    <property type="entry name" value="UNVRSLSTRESS"/>
</dbReference>
<dbReference type="InterPro" id="IPR006015">
    <property type="entry name" value="Universal_stress_UspA"/>
</dbReference>
<dbReference type="Pfam" id="PF00582">
    <property type="entry name" value="Usp"/>
    <property type="match status" value="2"/>
</dbReference>
<gene>
    <name evidence="3" type="ORF">CCE02nite_02280</name>
</gene>
<feature type="domain" description="UspA" evidence="2">
    <location>
        <begin position="11"/>
        <end position="148"/>
    </location>
</feature>
<name>A0A4Y4DSA6_CELCE</name>
<dbReference type="InterPro" id="IPR014729">
    <property type="entry name" value="Rossmann-like_a/b/a_fold"/>
</dbReference>
<dbReference type="AlphaFoldDB" id="A0A4Y4DSA6"/>
<proteinExistence type="inferred from homology"/>
<evidence type="ECO:0000256" key="1">
    <source>
        <dbReference type="ARBA" id="ARBA00008791"/>
    </source>
</evidence>
<comment type="caution">
    <text evidence="3">The sequence shown here is derived from an EMBL/GenBank/DDBJ whole genome shotgun (WGS) entry which is preliminary data.</text>
</comment>
<organism evidence="3 4">
    <name type="scientific">Cellulosimicrobium cellulans</name>
    <name type="common">Arthrobacter luteus</name>
    <dbReference type="NCBI Taxonomy" id="1710"/>
    <lineage>
        <taxon>Bacteria</taxon>
        <taxon>Bacillati</taxon>
        <taxon>Actinomycetota</taxon>
        <taxon>Actinomycetes</taxon>
        <taxon>Micrococcales</taxon>
        <taxon>Promicromonosporaceae</taxon>
        <taxon>Cellulosimicrobium</taxon>
    </lineage>
</organism>
<dbReference type="Gene3D" id="3.40.50.620">
    <property type="entry name" value="HUPs"/>
    <property type="match status" value="2"/>
</dbReference>
<accession>A0A4Y4DSA6</accession>
<dbReference type="PANTHER" id="PTHR46268:SF6">
    <property type="entry name" value="UNIVERSAL STRESS PROTEIN UP12"/>
    <property type="match status" value="1"/>
</dbReference>
<evidence type="ECO:0000313" key="3">
    <source>
        <dbReference type="EMBL" id="GED08229.1"/>
    </source>
</evidence>
<evidence type="ECO:0000259" key="2">
    <source>
        <dbReference type="Pfam" id="PF00582"/>
    </source>
</evidence>
<sequence length="302" mass="31221">MGIVSGSTQQVVLVGVDGSATSGKALDWAVGEAARRGAELRVLHVAYVPVVATPFVGGAYYPSVEELGEIAGPILSAAAERAAHVDPSVPVRTTLRSGPPAEALLDEAKDADLVVVGSRGLGSVGSMFFGSVGTRLAARSPVPVVVVPPVVDRAERTTDVVVGVDGSVHGDAALRFALDEAARTGSRVVAVCAWRLPVGPLWEENPSFYTSAERDARAEASRTVEAALARVRTAEHDDVLVETFVVDREPSVAIREAAAGAALTVVGSRGRGDLRGMVLGSVSQQVLHHATHPVAVVHAEKA</sequence>
<reference evidence="3 4" key="1">
    <citation type="submission" date="2019-06" db="EMBL/GenBank/DDBJ databases">
        <title>Whole genome shotgun sequence of Cellulosimicrobium cellulans NBRC 15516.</title>
        <authorList>
            <person name="Hosoyama A."/>
            <person name="Uohara A."/>
            <person name="Ohji S."/>
            <person name="Ichikawa N."/>
        </authorList>
    </citation>
    <scope>NUCLEOTIDE SEQUENCE [LARGE SCALE GENOMIC DNA]</scope>
    <source>
        <strain evidence="3 4">NBRC 15516</strain>
    </source>
</reference>
<dbReference type="EMBL" id="BJNZ01000001">
    <property type="protein sequence ID" value="GED08229.1"/>
    <property type="molecule type" value="Genomic_DNA"/>
</dbReference>
<dbReference type="PANTHER" id="PTHR46268">
    <property type="entry name" value="STRESS RESPONSE PROTEIN NHAX"/>
    <property type="match status" value="1"/>
</dbReference>
<feature type="domain" description="UspA" evidence="2">
    <location>
        <begin position="160"/>
        <end position="298"/>
    </location>
</feature>
<dbReference type="InterPro" id="IPR006016">
    <property type="entry name" value="UspA"/>
</dbReference>
<dbReference type="SUPFAM" id="SSF52402">
    <property type="entry name" value="Adenine nucleotide alpha hydrolases-like"/>
    <property type="match status" value="2"/>
</dbReference>
<dbReference type="Proteomes" id="UP000316659">
    <property type="component" value="Unassembled WGS sequence"/>
</dbReference>
<evidence type="ECO:0000313" key="4">
    <source>
        <dbReference type="Proteomes" id="UP000316659"/>
    </source>
</evidence>